<accession>A0ABR3LTK5</accession>
<dbReference type="EMBL" id="JAYMGO010000018">
    <property type="protein sequence ID" value="KAL1256198.1"/>
    <property type="molecule type" value="Genomic_DNA"/>
</dbReference>
<keyword evidence="3" id="KW-1185">Reference proteome</keyword>
<dbReference type="Proteomes" id="UP001558613">
    <property type="component" value="Unassembled WGS sequence"/>
</dbReference>
<protein>
    <submittedName>
        <fullName evidence="2">Uncharacterized protein</fullName>
    </submittedName>
</protein>
<comment type="caution">
    <text evidence="2">The sequence shown here is derived from an EMBL/GenBank/DDBJ whole genome shotgun (WGS) entry which is preliminary data.</text>
</comment>
<feature type="compositionally biased region" description="Basic and acidic residues" evidence="1">
    <location>
        <begin position="78"/>
        <end position="87"/>
    </location>
</feature>
<evidence type="ECO:0000313" key="2">
    <source>
        <dbReference type="EMBL" id="KAL1256198.1"/>
    </source>
</evidence>
<feature type="compositionally biased region" description="Basic residues" evidence="1">
    <location>
        <begin position="68"/>
        <end position="77"/>
    </location>
</feature>
<evidence type="ECO:0000256" key="1">
    <source>
        <dbReference type="SAM" id="MobiDB-lite"/>
    </source>
</evidence>
<organism evidence="2 3">
    <name type="scientific">Cirrhinus molitorella</name>
    <name type="common">mud carp</name>
    <dbReference type="NCBI Taxonomy" id="172907"/>
    <lineage>
        <taxon>Eukaryota</taxon>
        <taxon>Metazoa</taxon>
        <taxon>Chordata</taxon>
        <taxon>Craniata</taxon>
        <taxon>Vertebrata</taxon>
        <taxon>Euteleostomi</taxon>
        <taxon>Actinopterygii</taxon>
        <taxon>Neopterygii</taxon>
        <taxon>Teleostei</taxon>
        <taxon>Ostariophysi</taxon>
        <taxon>Cypriniformes</taxon>
        <taxon>Cyprinidae</taxon>
        <taxon>Labeoninae</taxon>
        <taxon>Labeonini</taxon>
        <taxon>Cirrhinus</taxon>
    </lineage>
</organism>
<evidence type="ECO:0000313" key="3">
    <source>
        <dbReference type="Proteomes" id="UP001558613"/>
    </source>
</evidence>
<gene>
    <name evidence="2" type="ORF">QQF64_011743</name>
</gene>
<reference evidence="2 3" key="1">
    <citation type="submission" date="2023-09" db="EMBL/GenBank/DDBJ databases">
        <authorList>
            <person name="Wang M."/>
        </authorList>
    </citation>
    <scope>NUCLEOTIDE SEQUENCE [LARGE SCALE GENOMIC DNA]</scope>
    <source>
        <strain evidence="2">GT-2023</strain>
        <tissue evidence="2">Liver</tissue>
    </source>
</reference>
<name>A0ABR3LTK5_9TELE</name>
<proteinExistence type="predicted"/>
<sequence>MIISRLCLAKYPKAPLPVASLPMPNELQCQHTSLSSASDLLKLKPYETLRDPLDHRHQPCGQVDQRLPMRHHHHHHLRAGEMLRGCDESDFSQQEVAHSSKPPSRPLDHKPSP</sequence>
<feature type="region of interest" description="Disordered" evidence="1">
    <location>
        <begin position="68"/>
        <end position="113"/>
    </location>
</feature>